<dbReference type="EMBL" id="BONE01000043">
    <property type="protein sequence ID" value="GIF75468.1"/>
    <property type="molecule type" value="Genomic_DNA"/>
</dbReference>
<evidence type="ECO:0000313" key="4">
    <source>
        <dbReference type="Proteomes" id="UP000604117"/>
    </source>
</evidence>
<gene>
    <name evidence="3" type="ORF">Asi02nite_49860</name>
</gene>
<keyword evidence="4" id="KW-1185">Reference proteome</keyword>
<dbReference type="RefSeq" id="WP_203716327.1">
    <property type="nucleotide sequence ID" value="NZ_BONE01000043.1"/>
</dbReference>
<dbReference type="InterPro" id="IPR011990">
    <property type="entry name" value="TPR-like_helical_dom_sf"/>
</dbReference>
<feature type="compositionally biased region" description="Basic and acidic residues" evidence="1">
    <location>
        <begin position="105"/>
        <end position="115"/>
    </location>
</feature>
<keyword evidence="2" id="KW-1133">Transmembrane helix</keyword>
<feature type="compositionally biased region" description="Pro residues" evidence="1">
    <location>
        <begin position="116"/>
        <end position="125"/>
    </location>
</feature>
<evidence type="ECO:0000313" key="3">
    <source>
        <dbReference type="EMBL" id="GIF75468.1"/>
    </source>
</evidence>
<sequence>MVDTGAVARPGRKEGAFDPEAPAHRVAFARGLRELRQECGGPSYRILGALSHCGVGSLSEAASARRLPTWETTRGYVTGCLRHAGRDREIPQALREWRSRWDEAGRQERAHREPPEPVPPVPPVSPALTVSPGLPDEVERPRARQRAAGVALVVLLALSLLGGGAVPPLPRMTGLYNVVVTPFASSGAAERSRLPDALQHTLTRELRAWSEGVPAVQLRGPTGVRAADGPDRVAALRAIADRHSADIVVAGRVDAAGDRVTITVELFLAERILAETPELVGVHEISVTEPADVLDRNPAINEQLAADTLDYVAGVVAFLRGLGDYATDDFTGAEAQFRTSAARFTATGQRTVRMETVHLMLGNTIGRGAPDRFAAAADFYRRALAANPGYVRARVGLAEAERVASGCGDRPALERAVDGYRAALTAGTDAGDLDPTLAALKARLGLGLAYQCLTLAGGGDHWAAAQAAFEAVLAGYAAPPAAPRQRLPLAAEARAGQALTAYLTADKPETAARYGGYPAAVDAYEEALALLARVDVVRPTHVRRELVLLRNLAAVHERMGAPDRAAEVEDRIGRAEARLESTLRSGGAR</sequence>
<accession>A0ABQ4CW27</accession>
<reference evidence="3 4" key="1">
    <citation type="submission" date="2021-01" db="EMBL/GenBank/DDBJ databases">
        <title>Whole genome shotgun sequence of Asanoa siamensis NBRC 107932.</title>
        <authorList>
            <person name="Komaki H."/>
            <person name="Tamura T."/>
        </authorList>
    </citation>
    <scope>NUCLEOTIDE SEQUENCE [LARGE SCALE GENOMIC DNA]</scope>
    <source>
        <strain evidence="3 4">NBRC 107932</strain>
    </source>
</reference>
<name>A0ABQ4CW27_9ACTN</name>
<feature type="transmembrane region" description="Helical" evidence="2">
    <location>
        <begin position="147"/>
        <end position="166"/>
    </location>
</feature>
<evidence type="ECO:0008006" key="5">
    <source>
        <dbReference type="Google" id="ProtNLM"/>
    </source>
</evidence>
<keyword evidence="2" id="KW-0812">Transmembrane</keyword>
<dbReference type="Gene3D" id="1.25.40.10">
    <property type="entry name" value="Tetratricopeptide repeat domain"/>
    <property type="match status" value="1"/>
</dbReference>
<dbReference type="Proteomes" id="UP000604117">
    <property type="component" value="Unassembled WGS sequence"/>
</dbReference>
<feature type="region of interest" description="Disordered" evidence="1">
    <location>
        <begin position="105"/>
        <end position="140"/>
    </location>
</feature>
<comment type="caution">
    <text evidence="3">The sequence shown here is derived from an EMBL/GenBank/DDBJ whole genome shotgun (WGS) entry which is preliminary data.</text>
</comment>
<keyword evidence="2" id="KW-0472">Membrane</keyword>
<protein>
    <recommendedName>
        <fullName evidence="5">Tetratricopeptide repeat protein</fullName>
    </recommendedName>
</protein>
<proteinExistence type="predicted"/>
<organism evidence="3 4">
    <name type="scientific">Asanoa siamensis</name>
    <dbReference type="NCBI Taxonomy" id="926357"/>
    <lineage>
        <taxon>Bacteria</taxon>
        <taxon>Bacillati</taxon>
        <taxon>Actinomycetota</taxon>
        <taxon>Actinomycetes</taxon>
        <taxon>Micromonosporales</taxon>
        <taxon>Micromonosporaceae</taxon>
        <taxon>Asanoa</taxon>
    </lineage>
</organism>
<dbReference type="SUPFAM" id="SSF48452">
    <property type="entry name" value="TPR-like"/>
    <property type="match status" value="1"/>
</dbReference>
<evidence type="ECO:0000256" key="1">
    <source>
        <dbReference type="SAM" id="MobiDB-lite"/>
    </source>
</evidence>
<evidence type="ECO:0000256" key="2">
    <source>
        <dbReference type="SAM" id="Phobius"/>
    </source>
</evidence>